<evidence type="ECO:0000259" key="4">
    <source>
        <dbReference type="SMART" id="SM00563"/>
    </source>
</evidence>
<evidence type="ECO:0000313" key="5">
    <source>
        <dbReference type="EMBL" id="AYM54122.1"/>
    </source>
</evidence>
<organism evidence="5">
    <name type="scientific">Chondromyces catenulatus</name>
    <dbReference type="NCBI Taxonomy" id="1653841"/>
    <lineage>
        <taxon>Bacteria</taxon>
        <taxon>Pseudomonadati</taxon>
        <taxon>Myxococcota</taxon>
        <taxon>Polyangia</taxon>
        <taxon>Polyangiales</taxon>
        <taxon>Polyangiaceae</taxon>
        <taxon>Chondromyces</taxon>
    </lineage>
</organism>
<proteinExistence type="predicted"/>
<dbReference type="GO" id="GO:0003841">
    <property type="term" value="F:1-acylglycerol-3-phosphate O-acyltransferase activity"/>
    <property type="evidence" value="ECO:0007669"/>
    <property type="project" value="TreeGrafter"/>
</dbReference>
<reference evidence="5" key="1">
    <citation type="journal article" date="2018" name="J. Ind. Microbiol. Biotechnol.">
        <title>Genome mining reveals uncommon alkylpyrones as type III PKS products from myxobacteria.</title>
        <authorList>
            <person name="Hug J.J."/>
            <person name="Panter F."/>
            <person name="Krug D."/>
            <person name="Muller R."/>
        </authorList>
    </citation>
    <scope>NUCLEOTIDE SEQUENCE</scope>
    <source>
        <strain evidence="5">Sp. MSr9030</strain>
    </source>
</reference>
<sequence length="235" mass="25728">MSLLHTASAIIDTARISIPTALEAVVGLVRPETCDQRLDWWAHKVLEDADVRLTVRGEEHIGRGQETFILMSNHQSLYDIPVLFCSIPGRIRMVGKTELFKVPVWGHAMRAAGFVRVDRADRAQAIASLRAGTELLTAGTLLWIAPEGTRSETGELGPFKSGGFHMALETGHRILPIAIDGTRDVLRARGVVVQKGKRVRVTIQPPIDPREYGTERRKELMAAVRGAIASGLGQA</sequence>
<feature type="domain" description="Phospholipid/glycerol acyltransferase" evidence="4">
    <location>
        <begin position="68"/>
        <end position="182"/>
    </location>
</feature>
<dbReference type="InterPro" id="IPR002123">
    <property type="entry name" value="Plipid/glycerol_acylTrfase"/>
</dbReference>
<keyword evidence="2 5" id="KW-0808">Transferase</keyword>
<dbReference type="PANTHER" id="PTHR10434">
    <property type="entry name" value="1-ACYL-SN-GLYCEROL-3-PHOSPHATE ACYLTRANSFERASE"/>
    <property type="match status" value="1"/>
</dbReference>
<dbReference type="SUPFAM" id="SSF69593">
    <property type="entry name" value="Glycerol-3-phosphate (1)-acyltransferase"/>
    <property type="match status" value="1"/>
</dbReference>
<dbReference type="SMART" id="SM00563">
    <property type="entry name" value="PlsC"/>
    <property type="match status" value="1"/>
</dbReference>
<dbReference type="PANTHER" id="PTHR10434:SF66">
    <property type="entry name" value="PHOSPHOLIPID_GLYCEROL ACYLTRANSFERASE DOMAIN-CONTAINING PROTEIN"/>
    <property type="match status" value="1"/>
</dbReference>
<dbReference type="GO" id="GO:0006654">
    <property type="term" value="P:phosphatidic acid biosynthetic process"/>
    <property type="evidence" value="ECO:0007669"/>
    <property type="project" value="TreeGrafter"/>
</dbReference>
<dbReference type="Pfam" id="PF01553">
    <property type="entry name" value="Acyltransferase"/>
    <property type="match status" value="1"/>
</dbReference>
<accession>A0A3S7UZD7</accession>
<evidence type="ECO:0000256" key="2">
    <source>
        <dbReference type="ARBA" id="ARBA00022679"/>
    </source>
</evidence>
<comment type="pathway">
    <text evidence="1">Lipid metabolism.</text>
</comment>
<dbReference type="AlphaFoldDB" id="A0A3S7UZD7"/>
<keyword evidence="3 5" id="KW-0012">Acyltransferase</keyword>
<evidence type="ECO:0000256" key="1">
    <source>
        <dbReference type="ARBA" id="ARBA00005189"/>
    </source>
</evidence>
<name>A0A3S7UZD7_9BACT</name>
<dbReference type="CDD" id="cd07989">
    <property type="entry name" value="LPLAT_AGPAT-like"/>
    <property type="match status" value="1"/>
</dbReference>
<protein>
    <submittedName>
        <fullName evidence="5">1-acylglycerol-3-phosphate O-acyltransferase</fullName>
    </submittedName>
</protein>
<dbReference type="EMBL" id="MH908917">
    <property type="protein sequence ID" value="AYM54122.1"/>
    <property type="molecule type" value="Genomic_DNA"/>
</dbReference>
<evidence type="ECO:0000256" key="3">
    <source>
        <dbReference type="ARBA" id="ARBA00023315"/>
    </source>
</evidence>